<dbReference type="FunFam" id="1.10.10.10:FF:000328">
    <property type="entry name" value="Lactamase beta 2"/>
    <property type="match status" value="1"/>
</dbReference>
<evidence type="ECO:0000313" key="8">
    <source>
        <dbReference type="Proteomes" id="UP001378592"/>
    </source>
</evidence>
<dbReference type="Pfam" id="PF00753">
    <property type="entry name" value="Lactamase_B"/>
    <property type="match status" value="1"/>
</dbReference>
<dbReference type="CDD" id="cd07722">
    <property type="entry name" value="LACTB2-like_MBL-fold"/>
    <property type="match status" value="1"/>
</dbReference>
<dbReference type="AlphaFoldDB" id="A0AAN9V4T8"/>
<keyword evidence="3" id="KW-0378">Hydrolase</keyword>
<dbReference type="GO" id="GO:0031123">
    <property type="term" value="P:RNA 3'-end processing"/>
    <property type="evidence" value="ECO:0007669"/>
    <property type="project" value="UniProtKB-ARBA"/>
</dbReference>
<dbReference type="GO" id="GO:0005759">
    <property type="term" value="C:mitochondrial matrix"/>
    <property type="evidence" value="ECO:0007669"/>
    <property type="project" value="TreeGrafter"/>
</dbReference>
<feature type="domain" description="Metallo-beta-lactamase" evidence="6">
    <location>
        <begin position="30"/>
        <end position="197"/>
    </location>
</feature>
<dbReference type="InterPro" id="IPR036388">
    <property type="entry name" value="WH-like_DNA-bd_sf"/>
</dbReference>
<evidence type="ECO:0000313" key="7">
    <source>
        <dbReference type="EMBL" id="KAK7789808.1"/>
    </source>
</evidence>
<dbReference type="InterPro" id="IPR001279">
    <property type="entry name" value="Metallo-B-lactamas"/>
</dbReference>
<keyword evidence="8" id="KW-1185">Reference proteome</keyword>
<keyword evidence="2" id="KW-0479">Metal-binding</keyword>
<evidence type="ECO:0000256" key="2">
    <source>
        <dbReference type="ARBA" id="ARBA00022723"/>
    </source>
</evidence>
<name>A0AAN9V4T8_9ORTH</name>
<dbReference type="SUPFAM" id="SSF56281">
    <property type="entry name" value="Metallo-hydrolase/oxidoreductase"/>
    <property type="match status" value="1"/>
</dbReference>
<dbReference type="SMART" id="SM00849">
    <property type="entry name" value="Lactamase_B"/>
    <property type="match status" value="1"/>
</dbReference>
<comment type="caution">
    <text evidence="7">The sequence shown here is derived from an EMBL/GenBank/DDBJ whole genome shotgun (WGS) entry which is preliminary data.</text>
</comment>
<dbReference type="Gene3D" id="1.10.10.10">
    <property type="entry name" value="Winged helix-like DNA-binding domain superfamily/Winged helix DNA-binding domain"/>
    <property type="match status" value="1"/>
</dbReference>
<dbReference type="EMBL" id="JAZDUA010000705">
    <property type="protein sequence ID" value="KAK7789808.1"/>
    <property type="molecule type" value="Genomic_DNA"/>
</dbReference>
<dbReference type="GO" id="GO:0003727">
    <property type="term" value="F:single-stranded RNA binding"/>
    <property type="evidence" value="ECO:0007669"/>
    <property type="project" value="TreeGrafter"/>
</dbReference>
<evidence type="ECO:0000256" key="3">
    <source>
        <dbReference type="ARBA" id="ARBA00022801"/>
    </source>
</evidence>
<gene>
    <name evidence="7" type="ORF">R5R35_001187</name>
</gene>
<protein>
    <recommendedName>
        <fullName evidence="5">Beta-lactamase-like protein 2 homolog</fullName>
    </recommendedName>
</protein>
<dbReference type="PANTHER" id="PTHR23131">
    <property type="entry name" value="ENDORIBONUCLEASE LACTB2"/>
    <property type="match status" value="1"/>
</dbReference>
<dbReference type="PANTHER" id="PTHR23131:SF0">
    <property type="entry name" value="ENDORIBONUCLEASE LACTB2"/>
    <property type="match status" value="1"/>
</dbReference>
<evidence type="ECO:0000256" key="4">
    <source>
        <dbReference type="ARBA" id="ARBA00022833"/>
    </source>
</evidence>
<organism evidence="7 8">
    <name type="scientific">Gryllus longicercus</name>
    <dbReference type="NCBI Taxonomy" id="2509291"/>
    <lineage>
        <taxon>Eukaryota</taxon>
        <taxon>Metazoa</taxon>
        <taxon>Ecdysozoa</taxon>
        <taxon>Arthropoda</taxon>
        <taxon>Hexapoda</taxon>
        <taxon>Insecta</taxon>
        <taxon>Pterygota</taxon>
        <taxon>Neoptera</taxon>
        <taxon>Polyneoptera</taxon>
        <taxon>Orthoptera</taxon>
        <taxon>Ensifera</taxon>
        <taxon>Gryllidea</taxon>
        <taxon>Grylloidea</taxon>
        <taxon>Gryllidae</taxon>
        <taxon>Gryllinae</taxon>
        <taxon>Gryllus</taxon>
    </lineage>
</organism>
<comment type="similarity">
    <text evidence="1">Belongs to the metallo-beta-lactamase superfamily. Glyoxalase II family.</text>
</comment>
<evidence type="ECO:0000256" key="5">
    <source>
        <dbReference type="ARBA" id="ARBA00069358"/>
    </source>
</evidence>
<dbReference type="InterPro" id="IPR050662">
    <property type="entry name" value="Sec-metab_biosynth-thioest"/>
</dbReference>
<dbReference type="Gene3D" id="3.60.15.10">
    <property type="entry name" value="Ribonuclease Z/Hydroxyacylglutathione hydrolase-like"/>
    <property type="match status" value="1"/>
</dbReference>
<evidence type="ECO:0000256" key="1">
    <source>
        <dbReference type="ARBA" id="ARBA00006759"/>
    </source>
</evidence>
<dbReference type="Pfam" id="PF17778">
    <property type="entry name" value="WHD_BLACT"/>
    <property type="match status" value="1"/>
</dbReference>
<dbReference type="Proteomes" id="UP001378592">
    <property type="component" value="Unassembled WGS sequence"/>
</dbReference>
<dbReference type="GO" id="GO:0046872">
    <property type="term" value="F:metal ion binding"/>
    <property type="evidence" value="ECO:0007669"/>
    <property type="project" value="UniProtKB-KW"/>
</dbReference>
<proteinExistence type="inferred from homology"/>
<dbReference type="FunFam" id="3.60.15.10:FF:000017">
    <property type="entry name" value="Lactamase beta 2"/>
    <property type="match status" value="1"/>
</dbReference>
<dbReference type="GO" id="GO:0016787">
    <property type="term" value="F:hydrolase activity"/>
    <property type="evidence" value="ECO:0007669"/>
    <property type="project" value="UniProtKB-KW"/>
</dbReference>
<accession>A0AAN9V4T8</accession>
<dbReference type="InterPro" id="IPR041516">
    <property type="entry name" value="LACTB2_WH"/>
</dbReference>
<dbReference type="InterPro" id="IPR036866">
    <property type="entry name" value="RibonucZ/Hydroxyglut_hydro"/>
</dbReference>
<evidence type="ECO:0000259" key="6">
    <source>
        <dbReference type="SMART" id="SM00849"/>
    </source>
</evidence>
<sequence>MASIIPPVTKLSSRIIRILGCNPGRMTLQGTNTYVIGTGKRRILIDAGDSDVPQYIQNLKTVVSDENIDLEHIIVTHWHHDHIGGVKDVVKNVSNCNVWKLPRSEQDNSDEPLPDNIQVKYLKPGDEFKTEGATLRIVHTPGHTTDHIILWLEEEKAIFSGDCILGEGTAVFEDLHDYMASLQNILKLNPNILYPGHGPVVSDPMPKIEYYIHHRNNREKQILDVLQREPNRKFTEMDIVKIIYTDTPEDLHLAAAVNVGHHLQKLLKDKKVISTGTKWQWITNPSSSL</sequence>
<keyword evidence="4" id="KW-0862">Zinc</keyword>
<dbReference type="GO" id="GO:0004521">
    <property type="term" value="F:RNA endonuclease activity"/>
    <property type="evidence" value="ECO:0007669"/>
    <property type="project" value="TreeGrafter"/>
</dbReference>
<dbReference type="InterPro" id="IPR047921">
    <property type="entry name" value="LACTB2-like_MBL-fold"/>
</dbReference>
<reference evidence="7 8" key="1">
    <citation type="submission" date="2024-03" db="EMBL/GenBank/DDBJ databases">
        <title>The genome assembly and annotation of the cricket Gryllus longicercus Weissman &amp; Gray.</title>
        <authorList>
            <person name="Szrajer S."/>
            <person name="Gray D."/>
            <person name="Ylla G."/>
        </authorList>
    </citation>
    <scope>NUCLEOTIDE SEQUENCE [LARGE SCALE GENOMIC DNA]</scope>
    <source>
        <strain evidence="7">DAG 2021-001</strain>
        <tissue evidence="7">Whole body minus gut</tissue>
    </source>
</reference>